<dbReference type="Proteomes" id="UP000726737">
    <property type="component" value="Unassembled WGS sequence"/>
</dbReference>
<organism evidence="1 2">
    <name type="scientific">Mortierella polycephala</name>
    <dbReference type="NCBI Taxonomy" id="41804"/>
    <lineage>
        <taxon>Eukaryota</taxon>
        <taxon>Fungi</taxon>
        <taxon>Fungi incertae sedis</taxon>
        <taxon>Mucoromycota</taxon>
        <taxon>Mortierellomycotina</taxon>
        <taxon>Mortierellomycetes</taxon>
        <taxon>Mortierellales</taxon>
        <taxon>Mortierellaceae</taxon>
        <taxon>Mortierella</taxon>
    </lineage>
</organism>
<reference evidence="1" key="1">
    <citation type="journal article" date="2020" name="Fungal Divers.">
        <title>Resolving the Mortierellaceae phylogeny through synthesis of multi-gene phylogenetics and phylogenomics.</title>
        <authorList>
            <person name="Vandepol N."/>
            <person name="Liber J."/>
            <person name="Desiro A."/>
            <person name="Na H."/>
            <person name="Kennedy M."/>
            <person name="Barry K."/>
            <person name="Grigoriev I.V."/>
            <person name="Miller A.N."/>
            <person name="O'Donnell K."/>
            <person name="Stajich J.E."/>
            <person name="Bonito G."/>
        </authorList>
    </citation>
    <scope>NUCLEOTIDE SEQUENCE</scope>
    <source>
        <strain evidence="1">KOD948</strain>
    </source>
</reference>
<keyword evidence="2" id="KW-1185">Reference proteome</keyword>
<name>A0A9P6QB71_9FUNG</name>
<comment type="caution">
    <text evidence="1">The sequence shown here is derived from an EMBL/GenBank/DDBJ whole genome shotgun (WGS) entry which is preliminary data.</text>
</comment>
<evidence type="ECO:0000313" key="1">
    <source>
        <dbReference type="EMBL" id="KAG0262112.1"/>
    </source>
</evidence>
<accession>A0A9P6QB71</accession>
<dbReference type="EMBL" id="JAAAJA010000106">
    <property type="protein sequence ID" value="KAG0262112.1"/>
    <property type="molecule type" value="Genomic_DNA"/>
</dbReference>
<evidence type="ECO:0000313" key="2">
    <source>
        <dbReference type="Proteomes" id="UP000726737"/>
    </source>
</evidence>
<proteinExistence type="predicted"/>
<dbReference type="AlphaFoldDB" id="A0A9P6QB71"/>
<protein>
    <submittedName>
        <fullName evidence="1">Uncharacterized protein</fullName>
    </submittedName>
</protein>
<sequence length="74" mass="7950">MSAEGKSPTRITVGDTPKSNLKSLGVDFVGDGFSLSWLLGLAPNLKEYNCDVTGELNTEQDADLDVEMATEQDN</sequence>
<gene>
    <name evidence="1" type="ORF">BG011_000309</name>
</gene>